<evidence type="ECO:0000313" key="10">
    <source>
        <dbReference type="EMBL" id="GLY76734.1"/>
    </source>
</evidence>
<dbReference type="SUPFAM" id="SSF55781">
    <property type="entry name" value="GAF domain-like"/>
    <property type="match status" value="1"/>
</dbReference>
<keyword evidence="7" id="KW-0067">ATP-binding</keyword>
<evidence type="ECO:0000256" key="4">
    <source>
        <dbReference type="ARBA" id="ARBA00022679"/>
    </source>
</evidence>
<keyword evidence="6" id="KW-0418">Kinase</keyword>
<dbReference type="InterPro" id="IPR036890">
    <property type="entry name" value="HATPase_C_sf"/>
</dbReference>
<evidence type="ECO:0000256" key="2">
    <source>
        <dbReference type="ARBA" id="ARBA00012438"/>
    </source>
</evidence>
<keyword evidence="4" id="KW-0808">Transferase</keyword>
<dbReference type="SUPFAM" id="SSF55874">
    <property type="entry name" value="ATPase domain of HSP90 chaperone/DNA topoisomerase II/histidine kinase"/>
    <property type="match status" value="1"/>
</dbReference>
<dbReference type="Gene3D" id="3.30.565.10">
    <property type="entry name" value="Histidine kinase-like ATPase, C-terminal domain"/>
    <property type="match status" value="1"/>
</dbReference>
<dbReference type="Pfam" id="PF07730">
    <property type="entry name" value="HisKA_3"/>
    <property type="match status" value="1"/>
</dbReference>
<evidence type="ECO:0000256" key="3">
    <source>
        <dbReference type="ARBA" id="ARBA00022553"/>
    </source>
</evidence>
<dbReference type="GO" id="GO:0000155">
    <property type="term" value="F:phosphorelay sensor kinase activity"/>
    <property type="evidence" value="ECO:0007669"/>
    <property type="project" value="InterPro"/>
</dbReference>
<dbReference type="InterPro" id="IPR050482">
    <property type="entry name" value="Sensor_HK_TwoCompSys"/>
</dbReference>
<dbReference type="EMBL" id="BSTJ01000006">
    <property type="protein sequence ID" value="GLY76734.1"/>
    <property type="molecule type" value="Genomic_DNA"/>
</dbReference>
<proteinExistence type="predicted"/>
<dbReference type="PANTHER" id="PTHR24421:SF10">
    <property type="entry name" value="NITRATE_NITRITE SENSOR PROTEIN NARQ"/>
    <property type="match status" value="1"/>
</dbReference>
<comment type="caution">
    <text evidence="10">The sequence shown here is derived from an EMBL/GenBank/DDBJ whole genome shotgun (WGS) entry which is preliminary data.</text>
</comment>
<dbReference type="GO" id="GO:0046983">
    <property type="term" value="F:protein dimerization activity"/>
    <property type="evidence" value="ECO:0007669"/>
    <property type="project" value="InterPro"/>
</dbReference>
<dbReference type="GO" id="GO:0016020">
    <property type="term" value="C:membrane"/>
    <property type="evidence" value="ECO:0007669"/>
    <property type="project" value="InterPro"/>
</dbReference>
<dbReference type="Pfam" id="PF02518">
    <property type="entry name" value="HATPase_c"/>
    <property type="match status" value="1"/>
</dbReference>
<evidence type="ECO:0000256" key="8">
    <source>
        <dbReference type="ARBA" id="ARBA00023012"/>
    </source>
</evidence>
<dbReference type="PANTHER" id="PTHR24421">
    <property type="entry name" value="NITRATE/NITRITE SENSOR PROTEIN NARX-RELATED"/>
    <property type="match status" value="1"/>
</dbReference>
<keyword evidence="3" id="KW-0597">Phosphoprotein</keyword>
<evidence type="ECO:0000256" key="5">
    <source>
        <dbReference type="ARBA" id="ARBA00022741"/>
    </source>
</evidence>
<dbReference type="Proteomes" id="UP001165135">
    <property type="component" value="Unassembled WGS sequence"/>
</dbReference>
<accession>A0A9W6VR98</accession>
<keyword evidence="8" id="KW-0902">Two-component regulatory system</keyword>
<evidence type="ECO:0000256" key="1">
    <source>
        <dbReference type="ARBA" id="ARBA00000085"/>
    </source>
</evidence>
<dbReference type="Gene3D" id="3.30.450.40">
    <property type="match status" value="1"/>
</dbReference>
<reference evidence="10" key="1">
    <citation type="submission" date="2023-03" db="EMBL/GenBank/DDBJ databases">
        <title>Actinoallomurus iriomotensis NBRC 103681.</title>
        <authorList>
            <person name="Ichikawa N."/>
            <person name="Sato H."/>
            <person name="Tonouchi N."/>
        </authorList>
    </citation>
    <scope>NUCLEOTIDE SEQUENCE</scope>
    <source>
        <strain evidence="10">NBRC 103681</strain>
    </source>
</reference>
<dbReference type="InterPro" id="IPR003594">
    <property type="entry name" value="HATPase_dom"/>
</dbReference>
<dbReference type="SMART" id="SM00387">
    <property type="entry name" value="HATPase_c"/>
    <property type="match status" value="1"/>
</dbReference>
<evidence type="ECO:0000256" key="7">
    <source>
        <dbReference type="ARBA" id="ARBA00022840"/>
    </source>
</evidence>
<evidence type="ECO:0000313" key="11">
    <source>
        <dbReference type="Proteomes" id="UP001165135"/>
    </source>
</evidence>
<sequence>MGMSVTDHSNCGEVRRLAEERGALQHVATLVARGASPSVIFNAAACALGGLIKADYTAINRYEGDRTMSIMAFWRAPGTPDIGPPFGGRWTLGDDTPSAAVLRGHRPSSRASATINSDIGGWHREHRIGHVVACPVIVDDHLWGTMTALYLGAEPPKGDVEERMGKFVELLNCAIIQAKTRCELIASRARLVTSADATRRRIERDLHDGAQQHLISLALRLREAEESVPPGNEELRRRLSEAVQDLTGTIDELREVSVGLRPPTLAARGLDAALTQLVARSPVPVELHIDADRRLDEEIEVSLYYVVSEALTNVLKHANASTVSVDLAKQDSQVRLAVRDDGVGGADPTRGSGLTGLRDRVEALGGILQITSPTGHGTSVVVTIG</sequence>
<name>A0A9W6VR98_9ACTN</name>
<keyword evidence="5" id="KW-0547">Nucleotide-binding</keyword>
<dbReference type="InterPro" id="IPR029016">
    <property type="entry name" value="GAF-like_dom_sf"/>
</dbReference>
<evidence type="ECO:0000256" key="6">
    <source>
        <dbReference type="ARBA" id="ARBA00022777"/>
    </source>
</evidence>
<dbReference type="GO" id="GO:0005524">
    <property type="term" value="F:ATP binding"/>
    <property type="evidence" value="ECO:0007669"/>
    <property type="project" value="UniProtKB-KW"/>
</dbReference>
<dbReference type="AlphaFoldDB" id="A0A9W6VR98"/>
<dbReference type="EC" id="2.7.13.3" evidence="2"/>
<dbReference type="InterPro" id="IPR011712">
    <property type="entry name" value="Sig_transdc_His_kin_sub3_dim/P"/>
</dbReference>
<evidence type="ECO:0000259" key="9">
    <source>
        <dbReference type="SMART" id="SM00387"/>
    </source>
</evidence>
<protein>
    <recommendedName>
        <fullName evidence="2">histidine kinase</fullName>
        <ecNumber evidence="2">2.7.13.3</ecNumber>
    </recommendedName>
</protein>
<dbReference type="CDD" id="cd16917">
    <property type="entry name" value="HATPase_UhpB-NarQ-NarX-like"/>
    <property type="match status" value="1"/>
</dbReference>
<feature type="domain" description="Histidine kinase/HSP90-like ATPase" evidence="9">
    <location>
        <begin position="298"/>
        <end position="385"/>
    </location>
</feature>
<dbReference type="Gene3D" id="1.20.5.1930">
    <property type="match status" value="1"/>
</dbReference>
<gene>
    <name evidence="10" type="ORF">Airi01_050010</name>
</gene>
<comment type="catalytic activity">
    <reaction evidence="1">
        <text>ATP + protein L-histidine = ADP + protein N-phospho-L-histidine.</text>
        <dbReference type="EC" id="2.7.13.3"/>
    </reaction>
</comment>
<organism evidence="10 11">
    <name type="scientific">Actinoallomurus iriomotensis</name>
    <dbReference type="NCBI Taxonomy" id="478107"/>
    <lineage>
        <taxon>Bacteria</taxon>
        <taxon>Bacillati</taxon>
        <taxon>Actinomycetota</taxon>
        <taxon>Actinomycetes</taxon>
        <taxon>Streptosporangiales</taxon>
        <taxon>Thermomonosporaceae</taxon>
        <taxon>Actinoallomurus</taxon>
    </lineage>
</organism>